<evidence type="ECO:0000256" key="3">
    <source>
        <dbReference type="ARBA" id="ARBA00022512"/>
    </source>
</evidence>
<evidence type="ECO:0000313" key="12">
    <source>
        <dbReference type="Proteomes" id="UP000008311"/>
    </source>
</evidence>
<dbReference type="Proteomes" id="UP000008311">
    <property type="component" value="Unassembled WGS sequence"/>
</dbReference>
<accession>B9SSW9</accession>
<evidence type="ECO:0000256" key="4">
    <source>
        <dbReference type="ARBA" id="ARBA00022525"/>
    </source>
</evidence>
<evidence type="ECO:0000256" key="7">
    <source>
        <dbReference type="ARBA" id="ARBA00023316"/>
    </source>
</evidence>
<organism evidence="11 12">
    <name type="scientific">Ricinus communis</name>
    <name type="common">Castor bean</name>
    <dbReference type="NCBI Taxonomy" id="3988"/>
    <lineage>
        <taxon>Eukaryota</taxon>
        <taxon>Viridiplantae</taxon>
        <taxon>Streptophyta</taxon>
        <taxon>Embryophyta</taxon>
        <taxon>Tracheophyta</taxon>
        <taxon>Spermatophyta</taxon>
        <taxon>Magnoliopsida</taxon>
        <taxon>eudicotyledons</taxon>
        <taxon>Gunneridae</taxon>
        <taxon>Pentapetalae</taxon>
        <taxon>rosids</taxon>
        <taxon>fabids</taxon>
        <taxon>Malpighiales</taxon>
        <taxon>Euphorbiaceae</taxon>
        <taxon>Acalyphoideae</taxon>
        <taxon>Acalypheae</taxon>
        <taxon>Ricinus</taxon>
    </lineage>
</organism>
<evidence type="ECO:0000256" key="6">
    <source>
        <dbReference type="ARBA" id="ARBA00023295"/>
    </source>
</evidence>
<dbReference type="AlphaFoldDB" id="B9SSW9"/>
<dbReference type="EMBL" id="EQ974119">
    <property type="protein sequence ID" value="EEF33272.1"/>
    <property type="molecule type" value="Genomic_DNA"/>
</dbReference>
<dbReference type="InterPro" id="IPR024535">
    <property type="entry name" value="RHGA/B-epi-like_pectate_lyase"/>
</dbReference>
<evidence type="ECO:0000256" key="5">
    <source>
        <dbReference type="ARBA" id="ARBA00022801"/>
    </source>
</evidence>
<dbReference type="InParanoid" id="B9SSW9"/>
<keyword evidence="3" id="KW-0134">Cell wall</keyword>
<feature type="domain" description="Rhamnogalacturonase A/B/Epimerase-like pectate lyase" evidence="10">
    <location>
        <begin position="24"/>
        <end position="98"/>
    </location>
</feature>
<dbReference type="GO" id="GO:0005975">
    <property type="term" value="P:carbohydrate metabolic process"/>
    <property type="evidence" value="ECO:0007669"/>
    <property type="project" value="InterPro"/>
</dbReference>
<keyword evidence="9" id="KW-0732">Signal</keyword>
<keyword evidence="5 8" id="KW-0378">Hydrolase</keyword>
<evidence type="ECO:0000259" key="10">
    <source>
        <dbReference type="Pfam" id="PF12708"/>
    </source>
</evidence>
<dbReference type="InterPro" id="IPR011050">
    <property type="entry name" value="Pectin_lyase_fold/virulence"/>
</dbReference>
<evidence type="ECO:0000313" key="11">
    <source>
        <dbReference type="EMBL" id="EEF33272.1"/>
    </source>
</evidence>
<protein>
    <recommendedName>
        <fullName evidence="10">Rhamnogalacturonase A/B/Epimerase-like pectate lyase domain-containing protein</fullName>
    </recommendedName>
</protein>
<keyword evidence="7" id="KW-0961">Cell wall biogenesis/degradation</keyword>
<comment type="similarity">
    <text evidence="2 8">Belongs to the glycosyl hydrolase 28 family.</text>
</comment>
<keyword evidence="12" id="KW-1185">Reference proteome</keyword>
<sequence length="307" mass="32816">MSNPFILVFYFIFITSPLVTSAQFNVLSYGANPDGRTDCTKAFLTAWTQACASTRPAIISVPPGRFLVSKLLFQGPCKNNAVLLSVDGSTLVAPSDYWATGNAQNWLIFEYVDGVTISGGILDGQGMSLWSCKASGKKCPTGATSLGFSNSNNIAIIGIGSLGKDLQEAGVQNVTVKTAKFTGTQNGLRIKSWGRPSNGFARNILFQHATMIDVKNPIVIDQNYCPHNKNCPGQVSGVQISGVTYQDIHGTSATEVAVRFDCSKKTPCTGIKMEDIRLTYRNQPADASCNNADGRTSGFVQPSSCLS</sequence>
<evidence type="ECO:0000256" key="1">
    <source>
        <dbReference type="ARBA" id="ARBA00004191"/>
    </source>
</evidence>
<reference evidence="12" key="1">
    <citation type="journal article" date="2010" name="Nat. Biotechnol.">
        <title>Draft genome sequence of the oilseed species Ricinus communis.</title>
        <authorList>
            <person name="Chan A.P."/>
            <person name="Crabtree J."/>
            <person name="Zhao Q."/>
            <person name="Lorenzi H."/>
            <person name="Orvis J."/>
            <person name="Puiu D."/>
            <person name="Melake-Berhan A."/>
            <person name="Jones K.M."/>
            <person name="Redman J."/>
            <person name="Chen G."/>
            <person name="Cahoon E.B."/>
            <person name="Gedil M."/>
            <person name="Stanke M."/>
            <person name="Haas B.J."/>
            <person name="Wortman J.R."/>
            <person name="Fraser-Liggett C.M."/>
            <person name="Ravel J."/>
            <person name="Rabinowicz P.D."/>
        </authorList>
    </citation>
    <scope>NUCLEOTIDE SEQUENCE [LARGE SCALE GENOMIC DNA]</scope>
    <source>
        <strain evidence="12">cv. Hale</strain>
    </source>
</reference>
<proteinExistence type="inferred from homology"/>
<comment type="subcellular location">
    <subcellularLocation>
        <location evidence="1">Secreted</location>
        <location evidence="1">Cell wall</location>
    </subcellularLocation>
</comment>
<dbReference type="Pfam" id="PF12708">
    <property type="entry name" value="Pect-lyase_RHGA_epim"/>
    <property type="match status" value="1"/>
</dbReference>
<keyword evidence="6 8" id="KW-0326">Glycosidase</keyword>
<dbReference type="STRING" id="3988.B9SSW9"/>
<evidence type="ECO:0000256" key="9">
    <source>
        <dbReference type="SAM" id="SignalP"/>
    </source>
</evidence>
<dbReference type="InterPro" id="IPR000743">
    <property type="entry name" value="Glyco_hydro_28"/>
</dbReference>
<dbReference type="GO" id="GO:0004650">
    <property type="term" value="F:polygalacturonase activity"/>
    <property type="evidence" value="ECO:0007669"/>
    <property type="project" value="InterPro"/>
</dbReference>
<dbReference type="SUPFAM" id="SSF51126">
    <property type="entry name" value="Pectin lyase-like"/>
    <property type="match status" value="1"/>
</dbReference>
<keyword evidence="4" id="KW-0964">Secreted</keyword>
<dbReference type="Pfam" id="PF00295">
    <property type="entry name" value="Glyco_hydro_28"/>
    <property type="match status" value="1"/>
</dbReference>
<dbReference type="GO" id="GO:0071555">
    <property type="term" value="P:cell wall organization"/>
    <property type="evidence" value="ECO:0007669"/>
    <property type="project" value="UniProtKB-KW"/>
</dbReference>
<dbReference type="PANTHER" id="PTHR31375">
    <property type="match status" value="1"/>
</dbReference>
<dbReference type="FunFam" id="2.160.20.10:FF:000111">
    <property type="entry name" value="Pectin lyase-like superfamily protein"/>
    <property type="match status" value="1"/>
</dbReference>
<feature type="chain" id="PRO_5002891675" description="Rhamnogalacturonase A/B/Epimerase-like pectate lyase domain-containing protein" evidence="9">
    <location>
        <begin position="23"/>
        <end position="307"/>
    </location>
</feature>
<dbReference type="eggNOG" id="ENOG502QRN7">
    <property type="taxonomic scope" value="Eukaryota"/>
</dbReference>
<feature type="signal peptide" evidence="9">
    <location>
        <begin position="1"/>
        <end position="22"/>
    </location>
</feature>
<dbReference type="InterPro" id="IPR012334">
    <property type="entry name" value="Pectin_lyas_fold"/>
</dbReference>
<evidence type="ECO:0000256" key="8">
    <source>
        <dbReference type="RuleBase" id="RU361169"/>
    </source>
</evidence>
<dbReference type="Gene3D" id="2.160.20.10">
    <property type="entry name" value="Single-stranded right-handed beta-helix, Pectin lyase-like"/>
    <property type="match status" value="2"/>
</dbReference>
<gene>
    <name evidence="11" type="ORF">RCOM_1267500</name>
</gene>
<evidence type="ECO:0000256" key="2">
    <source>
        <dbReference type="ARBA" id="ARBA00008834"/>
    </source>
</evidence>
<name>B9SSW9_RICCO</name>